<protein>
    <submittedName>
        <fullName evidence="1">High mobility group B2</fullName>
    </submittedName>
</protein>
<accession>A0A0F6NGD0</accession>
<reference evidence="1" key="1">
    <citation type="journal article" date="2015" name="Proc. Natl. Acad. Sci. U.S.A.">
        <title>The genome of cultivated sweet potato contains Agrobacterium T-DNAs with expressed genes: An example of a naturally transgenic food crop.</title>
        <authorList>
            <person name="Kyndt T."/>
            <person name="Quispe D."/>
            <person name="Zhai H."/>
            <person name="Jarret R."/>
            <person name="Ghislain M."/>
            <person name="Liu Q."/>
            <person name="Gheysen G."/>
            <person name="Kreuze J.F."/>
        </authorList>
    </citation>
    <scope>NUCLEOTIDE SEQUENCE</scope>
</reference>
<dbReference type="EMBL" id="KM113766">
    <property type="protein sequence ID" value="AIK35200.1"/>
    <property type="molecule type" value="Genomic_DNA"/>
</dbReference>
<dbReference type="PANTHER" id="PTHR31482">
    <property type="entry name" value="ESTS AU081301(E20138)"/>
    <property type="match status" value="1"/>
</dbReference>
<sequence length="163" mass="18219">MQAGGMVLLATWKHVMGIRIIVVVTNVLGGRAGEGGFFPPFPHAIYGSPRGIYYLALQGGPCWVTLDSMCPVLLGSEPNSGLRERVESESSIHYLEFDLSSDTIVLEFNQYSPGSRWRRTSVRRKDHREEGNETDGFYGGIQKVESSEVISTWKRLWPAEVLE</sequence>
<organism evidence="1">
    <name type="scientific">Ipomoea batatas</name>
    <name type="common">Sweet potato</name>
    <name type="synonym">Convolvulus batatas</name>
    <dbReference type="NCBI Taxonomy" id="4120"/>
    <lineage>
        <taxon>Eukaryota</taxon>
        <taxon>Viridiplantae</taxon>
        <taxon>Streptophyta</taxon>
        <taxon>Embryophyta</taxon>
        <taxon>Tracheophyta</taxon>
        <taxon>Spermatophyta</taxon>
        <taxon>Magnoliopsida</taxon>
        <taxon>eudicotyledons</taxon>
        <taxon>Gunneridae</taxon>
        <taxon>Pentapetalae</taxon>
        <taxon>asterids</taxon>
        <taxon>lamiids</taxon>
        <taxon>Solanales</taxon>
        <taxon>Convolvulaceae</taxon>
        <taxon>Ipomoeeae</taxon>
        <taxon>Ipomoea</taxon>
    </lineage>
</organism>
<dbReference type="PANTHER" id="PTHR31482:SF18">
    <property type="entry name" value="ESTS AU081301(E20138)"/>
    <property type="match status" value="1"/>
</dbReference>
<name>A0A0F6NGD0_IPOBA</name>
<proteinExistence type="predicted"/>
<evidence type="ECO:0000313" key="1">
    <source>
        <dbReference type="EMBL" id="AIK35200.1"/>
    </source>
</evidence>
<dbReference type="AlphaFoldDB" id="A0A0F6NGD0"/>